<organism evidence="3 4">
    <name type="scientific">Sphingomonas japonica</name>
    <dbReference type="NCBI Taxonomy" id="511662"/>
    <lineage>
        <taxon>Bacteria</taxon>
        <taxon>Pseudomonadati</taxon>
        <taxon>Pseudomonadota</taxon>
        <taxon>Alphaproteobacteria</taxon>
        <taxon>Sphingomonadales</taxon>
        <taxon>Sphingomonadaceae</taxon>
        <taxon>Sphingomonas</taxon>
    </lineage>
</organism>
<evidence type="ECO:0000256" key="1">
    <source>
        <dbReference type="ARBA" id="ARBA00008853"/>
    </source>
</evidence>
<dbReference type="SUPFAM" id="SSF63829">
    <property type="entry name" value="Calcium-dependent phosphotriesterase"/>
    <property type="match status" value="1"/>
</dbReference>
<dbReference type="Gene3D" id="2.120.10.30">
    <property type="entry name" value="TolB, C-terminal domain"/>
    <property type="match status" value="1"/>
</dbReference>
<dbReference type="EMBL" id="JAASQP010000001">
    <property type="protein sequence ID" value="NIJ23402.1"/>
    <property type="molecule type" value="Genomic_DNA"/>
</dbReference>
<keyword evidence="4" id="KW-1185">Reference proteome</keyword>
<reference evidence="3 4" key="1">
    <citation type="submission" date="2020-03" db="EMBL/GenBank/DDBJ databases">
        <title>Genomic Encyclopedia of Type Strains, Phase IV (KMG-IV): sequencing the most valuable type-strain genomes for metagenomic binning, comparative biology and taxonomic classification.</title>
        <authorList>
            <person name="Goeker M."/>
        </authorList>
    </citation>
    <scope>NUCLEOTIDE SEQUENCE [LARGE SCALE GENOMIC DNA]</scope>
    <source>
        <strain evidence="3 4">DSM 22753</strain>
    </source>
</reference>
<evidence type="ECO:0000259" key="2">
    <source>
        <dbReference type="Pfam" id="PF08450"/>
    </source>
</evidence>
<dbReference type="InterPro" id="IPR013658">
    <property type="entry name" value="SGL"/>
</dbReference>
<dbReference type="Proteomes" id="UP000788153">
    <property type="component" value="Unassembled WGS sequence"/>
</dbReference>
<name>A0ABX0U3P8_9SPHN</name>
<sequence>MTEIRIVDTAGVRDQLGEGLLWSARDGVLYWTDIIGKALNRLSLASGTVDRIAMPEMIGWVIERDSGGLIAGMQTGFHAVTLDPLAIVPMLDPEPDLPENRLNDAKADAEGRIYAGTMPLSCDVPSGALYRLDPDGTLHTLERDIIIANGPAISPDGATFYHTDTGRNAIYRYDRAADGSLSGRALFIDFDRDWGSPDGMTTDAEGHLWVAHWGGSRISRFAPDGSHQRSIALPASQITNIAFAGPDLDRMFVTSAADGVPGEADAGRLFEVLDPGVRGLRPGVYAG</sequence>
<dbReference type="PANTHER" id="PTHR10907">
    <property type="entry name" value="REGUCALCIN"/>
    <property type="match status" value="1"/>
</dbReference>
<dbReference type="PRINTS" id="PR01790">
    <property type="entry name" value="SMP30FAMILY"/>
</dbReference>
<protein>
    <submittedName>
        <fullName evidence="3">Sugar lactone lactonase YvrE</fullName>
    </submittedName>
</protein>
<evidence type="ECO:0000313" key="4">
    <source>
        <dbReference type="Proteomes" id="UP000788153"/>
    </source>
</evidence>
<comment type="caution">
    <text evidence="3">The sequence shown here is derived from an EMBL/GenBank/DDBJ whole genome shotgun (WGS) entry which is preliminary data.</text>
</comment>
<dbReference type="PANTHER" id="PTHR10907:SF47">
    <property type="entry name" value="REGUCALCIN"/>
    <property type="match status" value="1"/>
</dbReference>
<evidence type="ECO:0000313" key="3">
    <source>
        <dbReference type="EMBL" id="NIJ23402.1"/>
    </source>
</evidence>
<gene>
    <name evidence="3" type="ORF">FHT01_000944</name>
</gene>
<dbReference type="RefSeq" id="WP_140230827.1">
    <property type="nucleotide sequence ID" value="NZ_BAAAEV010000001.1"/>
</dbReference>
<dbReference type="Pfam" id="PF08450">
    <property type="entry name" value="SGL"/>
    <property type="match status" value="1"/>
</dbReference>
<accession>A0ABX0U3P8</accession>
<dbReference type="InterPro" id="IPR011042">
    <property type="entry name" value="6-blade_b-propeller_TolB-like"/>
</dbReference>
<proteinExistence type="inferred from homology"/>
<dbReference type="InterPro" id="IPR005511">
    <property type="entry name" value="SMP-30"/>
</dbReference>
<feature type="domain" description="SMP-30/Gluconolactonase/LRE-like region" evidence="2">
    <location>
        <begin position="16"/>
        <end position="256"/>
    </location>
</feature>
<comment type="similarity">
    <text evidence="1">Belongs to the SMP-30/CGR1 family.</text>
</comment>